<evidence type="ECO:0000256" key="2">
    <source>
        <dbReference type="ARBA" id="ARBA00022613"/>
    </source>
</evidence>
<dbReference type="FunFam" id="1.20.1050.10:FF:000030">
    <property type="entry name" value="Glutathione S-transferase S1"/>
    <property type="match status" value="1"/>
</dbReference>
<dbReference type="Gene3D" id="3.40.30.10">
    <property type="entry name" value="Glutaredoxin"/>
    <property type="match status" value="1"/>
</dbReference>
<keyword evidence="2" id="KW-0273">Eye lens protein</keyword>
<dbReference type="InterPro" id="IPR050213">
    <property type="entry name" value="GST_superfamily"/>
</dbReference>
<dbReference type="PANTHER" id="PTHR11571:SF150">
    <property type="entry name" value="GLUTATHIONE S-TRANSFERASE"/>
    <property type="match status" value="1"/>
</dbReference>
<dbReference type="InterPro" id="IPR010987">
    <property type="entry name" value="Glutathione-S-Trfase_C-like"/>
</dbReference>
<gene>
    <name evidence="6" type="primary">ORF137193</name>
</gene>
<dbReference type="CDD" id="cd03039">
    <property type="entry name" value="GST_N_Sigma_like"/>
    <property type="match status" value="1"/>
</dbReference>
<dbReference type="GO" id="GO:0004364">
    <property type="term" value="F:glutathione transferase activity"/>
    <property type="evidence" value="ECO:0007669"/>
    <property type="project" value="TreeGrafter"/>
</dbReference>
<name>A0A0B7AUD0_9EUPU</name>
<evidence type="ECO:0000259" key="5">
    <source>
        <dbReference type="PROSITE" id="PS50405"/>
    </source>
</evidence>
<accession>A0A0B7AUD0</accession>
<dbReference type="FunFam" id="3.40.30.10:FF:000035">
    <property type="entry name" value="hematopoietic prostaglandin D synthase"/>
    <property type="match status" value="1"/>
</dbReference>
<dbReference type="InterPro" id="IPR036282">
    <property type="entry name" value="Glutathione-S-Trfase_C_sf"/>
</dbReference>
<evidence type="ECO:0000313" key="6">
    <source>
        <dbReference type="EMBL" id="CEK83465.1"/>
    </source>
</evidence>
<proteinExistence type="inferred from homology"/>
<feature type="domain" description="GST C-terminal" evidence="5">
    <location>
        <begin position="110"/>
        <end position="232"/>
    </location>
</feature>
<evidence type="ECO:0000259" key="4">
    <source>
        <dbReference type="PROSITE" id="PS50404"/>
    </source>
</evidence>
<dbReference type="Pfam" id="PF02798">
    <property type="entry name" value="GST_N"/>
    <property type="match status" value="1"/>
</dbReference>
<organism evidence="6">
    <name type="scientific">Arion vulgaris</name>
    <dbReference type="NCBI Taxonomy" id="1028688"/>
    <lineage>
        <taxon>Eukaryota</taxon>
        <taxon>Metazoa</taxon>
        <taxon>Spiralia</taxon>
        <taxon>Lophotrochozoa</taxon>
        <taxon>Mollusca</taxon>
        <taxon>Gastropoda</taxon>
        <taxon>Heterobranchia</taxon>
        <taxon>Euthyneura</taxon>
        <taxon>Panpulmonata</taxon>
        <taxon>Eupulmonata</taxon>
        <taxon>Stylommatophora</taxon>
        <taxon>Helicina</taxon>
        <taxon>Arionoidea</taxon>
        <taxon>Arionidae</taxon>
        <taxon>Arion</taxon>
    </lineage>
</organism>
<dbReference type="SFLD" id="SFLDS00019">
    <property type="entry name" value="Glutathione_Transferase_(cytos"/>
    <property type="match status" value="1"/>
</dbReference>
<comment type="function">
    <text evidence="3">S-crystallins are structural components of squids and octopi eye lens. Contains relatively little if any GST activity.</text>
</comment>
<dbReference type="InterPro" id="IPR004045">
    <property type="entry name" value="Glutathione_S-Trfase_N"/>
</dbReference>
<dbReference type="Gene3D" id="1.20.1050.10">
    <property type="match status" value="1"/>
</dbReference>
<dbReference type="EMBL" id="HACG01036600">
    <property type="protein sequence ID" value="CEK83465.1"/>
    <property type="molecule type" value="Transcribed_RNA"/>
</dbReference>
<dbReference type="InterPro" id="IPR036249">
    <property type="entry name" value="Thioredoxin-like_sf"/>
</dbReference>
<evidence type="ECO:0008006" key="7">
    <source>
        <dbReference type="Google" id="ProtNLM"/>
    </source>
</evidence>
<dbReference type="GO" id="GO:0006749">
    <property type="term" value="P:glutathione metabolic process"/>
    <property type="evidence" value="ECO:0007669"/>
    <property type="project" value="TreeGrafter"/>
</dbReference>
<dbReference type="SUPFAM" id="SSF47616">
    <property type="entry name" value="GST C-terminal domain-like"/>
    <property type="match status" value="1"/>
</dbReference>
<dbReference type="GO" id="GO:0005212">
    <property type="term" value="F:structural constituent of eye lens"/>
    <property type="evidence" value="ECO:0007669"/>
    <property type="project" value="UniProtKB-KW"/>
</dbReference>
<feature type="non-terminal residue" evidence="6">
    <location>
        <position position="1"/>
    </location>
</feature>
<dbReference type="InterPro" id="IPR040079">
    <property type="entry name" value="Glutathione_S-Trfase"/>
</dbReference>
<dbReference type="SFLD" id="SFLDG01205">
    <property type="entry name" value="AMPS.1"/>
    <property type="match status" value="1"/>
</dbReference>
<dbReference type="PROSITE" id="PS50404">
    <property type="entry name" value="GST_NTER"/>
    <property type="match status" value="1"/>
</dbReference>
<dbReference type="SUPFAM" id="SSF52833">
    <property type="entry name" value="Thioredoxin-like"/>
    <property type="match status" value="1"/>
</dbReference>
<reference evidence="6" key="1">
    <citation type="submission" date="2014-12" db="EMBL/GenBank/DDBJ databases">
        <title>Insight into the proteome of Arion vulgaris.</title>
        <authorList>
            <person name="Aradska J."/>
            <person name="Bulat T."/>
            <person name="Smidak R."/>
            <person name="Sarate P."/>
            <person name="Gangsoo J."/>
            <person name="Sialana F."/>
            <person name="Bilban M."/>
            <person name="Lubec G."/>
        </authorList>
    </citation>
    <scope>NUCLEOTIDE SEQUENCE</scope>
    <source>
        <tissue evidence="6">Skin</tissue>
    </source>
</reference>
<comment type="similarity">
    <text evidence="1">Belongs to the GST superfamily.</text>
</comment>
<dbReference type="PANTHER" id="PTHR11571">
    <property type="entry name" value="GLUTATHIONE S-TRANSFERASE"/>
    <property type="match status" value="1"/>
</dbReference>
<dbReference type="Pfam" id="PF14497">
    <property type="entry name" value="GST_C_3"/>
    <property type="match status" value="1"/>
</dbReference>
<feature type="domain" description="GST N-terminal" evidence="4">
    <location>
        <begin position="31"/>
        <end position="108"/>
    </location>
</feature>
<dbReference type="AlphaFoldDB" id="A0A0B7AUD0"/>
<dbReference type="SFLD" id="SFLDG00363">
    <property type="entry name" value="AMPS_(cytGST):_Alpha-__Mu-__Pi"/>
    <property type="match status" value="1"/>
</dbReference>
<evidence type="ECO:0000256" key="3">
    <source>
        <dbReference type="ARBA" id="ARBA00049616"/>
    </source>
</evidence>
<evidence type="ECO:0000256" key="1">
    <source>
        <dbReference type="ARBA" id="ARBA00007409"/>
    </source>
</evidence>
<dbReference type="PROSITE" id="PS50405">
    <property type="entry name" value="GST_CTER"/>
    <property type="match status" value="1"/>
</dbReference>
<protein>
    <recommendedName>
        <fullName evidence="7">Glutathione transferase</fullName>
    </recommendedName>
</protein>
<dbReference type="CDD" id="cd03192">
    <property type="entry name" value="GST_C_Sigma_like"/>
    <property type="match status" value="1"/>
</dbReference>
<dbReference type="InterPro" id="IPR004046">
    <property type="entry name" value="GST_C"/>
</dbReference>
<sequence length="232" mass="26462">FTSCNCSLRQGCLFIKGYRLTAIPKERFKMVHYKIIYFDSRGRAEVSRLLFVVAGKPYDDVRLTPDQWAAEKSKTPFGQLPVLEIDGERFGQSISIATFLAREFGFHGKNNIESLKIDQAVQLIVDFTTAAVKIFFEKDEVKKAEILKNIKEVETPKYLKLFETLLEKSGTGFFVGKTITLADIFLYDILYSFGQHKFLTTDGYPLVKALVKNVESNDKIKAYLATRKQTVN</sequence>